<name>A0A8G1EF16_9RHOB</name>
<dbReference type="PROSITE" id="PS00330">
    <property type="entry name" value="HEMOLYSIN_CALCIUM"/>
    <property type="match status" value="4"/>
</dbReference>
<dbReference type="KEGG" id="nsm:JO391_18195"/>
<dbReference type="EMBL" id="CP069370">
    <property type="protein sequence ID" value="QYZ72028.1"/>
    <property type="molecule type" value="Genomic_DNA"/>
</dbReference>
<dbReference type="Proteomes" id="UP000826300">
    <property type="component" value="Chromosome"/>
</dbReference>
<dbReference type="PANTHER" id="PTHR38340:SF1">
    <property type="entry name" value="S-LAYER PROTEIN"/>
    <property type="match status" value="1"/>
</dbReference>
<dbReference type="InterPro" id="IPR050557">
    <property type="entry name" value="RTX_toxin/Mannuronan_C5-epim"/>
</dbReference>
<dbReference type="GO" id="GO:0005576">
    <property type="term" value="C:extracellular region"/>
    <property type="evidence" value="ECO:0007669"/>
    <property type="project" value="UniProtKB-SubCell"/>
</dbReference>
<dbReference type="Gene3D" id="2.150.10.10">
    <property type="entry name" value="Serralysin-like metalloprotease, C-terminal"/>
    <property type="match status" value="2"/>
</dbReference>
<dbReference type="InterPro" id="IPR018511">
    <property type="entry name" value="Hemolysin-typ_Ca-bd_CS"/>
</dbReference>
<gene>
    <name evidence="3" type="ORF">JO391_18195</name>
</gene>
<evidence type="ECO:0000256" key="1">
    <source>
        <dbReference type="ARBA" id="ARBA00004613"/>
    </source>
</evidence>
<dbReference type="InterPro" id="IPR011049">
    <property type="entry name" value="Serralysin-like_metalloprot_C"/>
</dbReference>
<evidence type="ECO:0008006" key="5">
    <source>
        <dbReference type="Google" id="ProtNLM"/>
    </source>
</evidence>
<dbReference type="PANTHER" id="PTHR38340">
    <property type="entry name" value="S-LAYER PROTEIN"/>
    <property type="match status" value="1"/>
</dbReference>
<organism evidence="3 4">
    <name type="scientific">Neotabrizicola shimadae</name>
    <dbReference type="NCBI Taxonomy" id="2807096"/>
    <lineage>
        <taxon>Bacteria</taxon>
        <taxon>Pseudomonadati</taxon>
        <taxon>Pseudomonadota</taxon>
        <taxon>Alphaproteobacteria</taxon>
        <taxon>Rhodobacterales</taxon>
        <taxon>Paracoccaceae</taxon>
        <taxon>Neotabrizicola</taxon>
    </lineage>
</organism>
<evidence type="ECO:0000313" key="4">
    <source>
        <dbReference type="Proteomes" id="UP000826300"/>
    </source>
</evidence>
<evidence type="ECO:0000313" key="3">
    <source>
        <dbReference type="EMBL" id="QYZ72028.1"/>
    </source>
</evidence>
<accession>A0A8G1EF16</accession>
<dbReference type="Pfam" id="PF00353">
    <property type="entry name" value="HemolysinCabind"/>
    <property type="match status" value="2"/>
</dbReference>
<reference evidence="3" key="1">
    <citation type="submission" date="2021-02" db="EMBL/GenBank/DDBJ databases">
        <title>Rhodobacter shimadae sp. nov., an aerobic anoxygenic phototrophic bacterium isolated from a hot spring.</title>
        <authorList>
            <person name="Muramatsu S."/>
            <person name="Haruta S."/>
            <person name="Hirose S."/>
            <person name="Hanada S."/>
        </authorList>
    </citation>
    <scope>NUCLEOTIDE SEQUENCE</scope>
    <source>
        <strain evidence="3">N10</strain>
    </source>
</reference>
<keyword evidence="4" id="KW-1185">Reference proteome</keyword>
<comment type="subcellular location">
    <subcellularLocation>
        <location evidence="1">Secreted</location>
    </subcellularLocation>
</comment>
<dbReference type="AlphaFoldDB" id="A0A8G1EF16"/>
<evidence type="ECO:0000256" key="2">
    <source>
        <dbReference type="ARBA" id="ARBA00022525"/>
    </source>
</evidence>
<proteinExistence type="predicted"/>
<sequence>MSGGGGNDFLRGRLGNDVLAGGTGDDTLIGGEGDDFYQVDSLGDVIIESLGGGTDRITTSVNYTLGASVKVEHLFAAADAGHGLVLTGNSLSNLIYGSTQADTLVGGAGRDTLVGGTGDDLLIGGRGSDLFVLRSTAGNDRISDFDSLSNDRFVLDPGGQFTAMTQLDADLDGSTDDILLTYQGGTVAVMNGPASLALEDWNAWVI</sequence>
<dbReference type="GO" id="GO:0005509">
    <property type="term" value="F:calcium ion binding"/>
    <property type="evidence" value="ECO:0007669"/>
    <property type="project" value="InterPro"/>
</dbReference>
<dbReference type="InterPro" id="IPR001343">
    <property type="entry name" value="Hemolysn_Ca-bd"/>
</dbReference>
<dbReference type="PRINTS" id="PR00313">
    <property type="entry name" value="CABNDNGRPT"/>
</dbReference>
<protein>
    <recommendedName>
        <fullName evidence="5">Calcium-binding protein</fullName>
    </recommendedName>
</protein>
<dbReference type="SUPFAM" id="SSF51120">
    <property type="entry name" value="beta-Roll"/>
    <property type="match status" value="2"/>
</dbReference>
<keyword evidence="2" id="KW-0964">Secreted</keyword>